<dbReference type="PANTHER" id="PTHR11735:SF11">
    <property type="entry name" value="TRNA THREONYLCARBAMOYLADENOSINE BIOSYNTHESIS PROTEIN TSAB"/>
    <property type="match status" value="1"/>
</dbReference>
<dbReference type="HOGENOM" id="CLU_1433037_0_0_5"/>
<evidence type="ECO:0000313" key="3">
    <source>
        <dbReference type="Proteomes" id="UP000006639"/>
    </source>
</evidence>
<feature type="domain" description="Gcp-like" evidence="1">
    <location>
        <begin position="33"/>
        <end position="165"/>
    </location>
</feature>
<dbReference type="Pfam" id="PF00814">
    <property type="entry name" value="TsaD"/>
    <property type="match status" value="1"/>
</dbReference>
<dbReference type="EMBL" id="CP002130">
    <property type="protein sequence ID" value="AEI88422.1"/>
    <property type="molecule type" value="Genomic_DNA"/>
</dbReference>
<name>F7XUS3_MIDMI</name>
<dbReference type="NCBIfam" id="TIGR03725">
    <property type="entry name" value="T6A_YeaZ"/>
    <property type="match status" value="1"/>
</dbReference>
<dbReference type="AlphaFoldDB" id="F7XUS3"/>
<sequence>MLILAVDTCCGPFSIAIKRDKHLLVHIVETQENKQAELLVSTIEEALSKAGISYIDLELVAVTNGPGSFTGIRAGLASIYAISSVLNIPCIGVTTTEVLVHQLIKTILEDKFYITVAAGRGRYYCQLFNRSLSALSETKLLEGEEISRLNEAIYGDYRQKTIIDTAVVADIGSAKFKNRDIRLPIALYK</sequence>
<dbReference type="STRING" id="696127.midi_00100"/>
<protein>
    <submittedName>
        <fullName evidence="2">Putative glycoprotease</fullName>
    </submittedName>
</protein>
<keyword evidence="2" id="KW-0378">Hydrolase</keyword>
<dbReference type="GO" id="GO:0006508">
    <property type="term" value="P:proteolysis"/>
    <property type="evidence" value="ECO:0007669"/>
    <property type="project" value="UniProtKB-KW"/>
</dbReference>
<dbReference type="PANTHER" id="PTHR11735">
    <property type="entry name" value="TRNA N6-ADENOSINE THREONYLCARBAMOYLTRANSFERASE"/>
    <property type="match status" value="1"/>
</dbReference>
<dbReference type="GO" id="GO:0002949">
    <property type="term" value="P:tRNA threonylcarbamoyladenosine modification"/>
    <property type="evidence" value="ECO:0007669"/>
    <property type="project" value="InterPro"/>
</dbReference>
<reference evidence="2 3" key="1">
    <citation type="journal article" date="2011" name="Mol. Biol. Evol.">
        <title>Phylogenomic evidence for the presence of a flagellum and cbb3 oxidase in the free-living mitochondrial ancestor.</title>
        <authorList>
            <person name="Sassera D."/>
            <person name="Lo N."/>
            <person name="Epis S."/>
            <person name="D'Auria G."/>
            <person name="Montagna M."/>
            <person name="Comandatore F."/>
            <person name="Horner D."/>
            <person name="Pereto J."/>
            <person name="Luciano A.M."/>
            <person name="Franciosi F."/>
            <person name="Ferri E."/>
            <person name="Crotti E."/>
            <person name="Bazzocchi C."/>
            <person name="Daffonchio D."/>
            <person name="Sacchi L."/>
            <person name="Moya A."/>
            <person name="Latorre A."/>
            <person name="Bandi C."/>
        </authorList>
    </citation>
    <scope>NUCLEOTIDE SEQUENCE [LARGE SCALE GENOMIC DNA]</scope>
    <source>
        <strain evidence="2 3">IricVA</strain>
    </source>
</reference>
<dbReference type="OrthoDB" id="9809995at2"/>
<evidence type="ECO:0000313" key="2">
    <source>
        <dbReference type="EMBL" id="AEI88422.1"/>
    </source>
</evidence>
<dbReference type="InterPro" id="IPR022496">
    <property type="entry name" value="T6A_TsaB"/>
</dbReference>
<accession>F7XUS3</accession>
<dbReference type="RefSeq" id="WP_013950638.1">
    <property type="nucleotide sequence ID" value="NC_015722.1"/>
</dbReference>
<evidence type="ECO:0000259" key="1">
    <source>
        <dbReference type="Pfam" id="PF00814"/>
    </source>
</evidence>
<dbReference type="GO" id="GO:0008233">
    <property type="term" value="F:peptidase activity"/>
    <property type="evidence" value="ECO:0007669"/>
    <property type="project" value="UniProtKB-KW"/>
</dbReference>
<dbReference type="KEGG" id="mmn:midi_00100"/>
<gene>
    <name evidence="2" type="ordered locus">midi_00100</name>
</gene>
<organism evidence="2 3">
    <name type="scientific">Midichloria mitochondrii (strain IricVA)</name>
    <dbReference type="NCBI Taxonomy" id="696127"/>
    <lineage>
        <taxon>Bacteria</taxon>
        <taxon>Pseudomonadati</taxon>
        <taxon>Pseudomonadota</taxon>
        <taxon>Alphaproteobacteria</taxon>
        <taxon>Rickettsiales</taxon>
        <taxon>Candidatus Midichloriaceae</taxon>
        <taxon>Candidatus Midichloria</taxon>
    </lineage>
</organism>
<dbReference type="Proteomes" id="UP000006639">
    <property type="component" value="Chromosome"/>
</dbReference>
<dbReference type="GO" id="GO:0005829">
    <property type="term" value="C:cytosol"/>
    <property type="evidence" value="ECO:0007669"/>
    <property type="project" value="TreeGrafter"/>
</dbReference>
<dbReference type="SUPFAM" id="SSF53067">
    <property type="entry name" value="Actin-like ATPase domain"/>
    <property type="match status" value="1"/>
</dbReference>
<keyword evidence="2" id="KW-0645">Protease</keyword>
<dbReference type="InterPro" id="IPR043129">
    <property type="entry name" value="ATPase_NBD"/>
</dbReference>
<proteinExistence type="predicted"/>
<dbReference type="Gene3D" id="3.30.420.40">
    <property type="match status" value="1"/>
</dbReference>
<dbReference type="InterPro" id="IPR000905">
    <property type="entry name" value="Gcp-like_dom"/>
</dbReference>
<keyword evidence="3" id="KW-1185">Reference proteome</keyword>